<dbReference type="AlphaFoldDB" id="A0A0V1N6M3"/>
<evidence type="ECO:0000313" key="1">
    <source>
        <dbReference type="EMBL" id="KRZ79523.1"/>
    </source>
</evidence>
<organism evidence="1 2">
    <name type="scientific">Trichinella papuae</name>
    <dbReference type="NCBI Taxonomy" id="268474"/>
    <lineage>
        <taxon>Eukaryota</taxon>
        <taxon>Metazoa</taxon>
        <taxon>Ecdysozoa</taxon>
        <taxon>Nematoda</taxon>
        <taxon>Enoplea</taxon>
        <taxon>Dorylaimia</taxon>
        <taxon>Trichinellida</taxon>
        <taxon>Trichinellidae</taxon>
        <taxon>Trichinella</taxon>
    </lineage>
</organism>
<reference evidence="1 2" key="1">
    <citation type="submission" date="2015-01" db="EMBL/GenBank/DDBJ databases">
        <title>Evolution of Trichinella species and genotypes.</title>
        <authorList>
            <person name="Korhonen P.K."/>
            <person name="Edoardo P."/>
            <person name="Giuseppe L.R."/>
            <person name="Gasser R.B."/>
        </authorList>
    </citation>
    <scope>NUCLEOTIDE SEQUENCE [LARGE SCALE GENOMIC DNA]</scope>
    <source>
        <strain evidence="1">ISS1980</strain>
    </source>
</reference>
<name>A0A0V1N6M3_9BILA</name>
<gene>
    <name evidence="1" type="ORF">T10_13038</name>
</gene>
<comment type="caution">
    <text evidence="1">The sequence shown here is derived from an EMBL/GenBank/DDBJ whole genome shotgun (WGS) entry which is preliminary data.</text>
</comment>
<sequence length="100" mass="11322">MLHKSSLFFKHTNKSEQQMLYTLPHAILYPVFLKKVYPIFKGCQKPIFYFELTLTLTIKFGSAASLRENCSYQPCTTFTGTYGPSALFTISALPAENDNA</sequence>
<proteinExistence type="predicted"/>
<keyword evidence="2" id="KW-1185">Reference proteome</keyword>
<accession>A0A0V1N6M3</accession>
<dbReference type="OrthoDB" id="10352178at2759"/>
<dbReference type="EMBL" id="JYDO01000006">
    <property type="protein sequence ID" value="KRZ79523.1"/>
    <property type="molecule type" value="Genomic_DNA"/>
</dbReference>
<protein>
    <submittedName>
        <fullName evidence="1">Uncharacterized protein</fullName>
    </submittedName>
</protein>
<dbReference type="Proteomes" id="UP000054843">
    <property type="component" value="Unassembled WGS sequence"/>
</dbReference>
<evidence type="ECO:0000313" key="2">
    <source>
        <dbReference type="Proteomes" id="UP000054843"/>
    </source>
</evidence>